<protein>
    <submittedName>
        <fullName evidence="2">Uncharacterized protein</fullName>
    </submittedName>
</protein>
<feature type="compositionally biased region" description="Polar residues" evidence="1">
    <location>
        <begin position="26"/>
        <end position="35"/>
    </location>
</feature>
<evidence type="ECO:0000313" key="2">
    <source>
        <dbReference type="EMBL" id="OJA09849.1"/>
    </source>
</evidence>
<dbReference type="Proteomes" id="UP000183567">
    <property type="component" value="Unassembled WGS sequence"/>
</dbReference>
<dbReference type="AlphaFoldDB" id="A0A1J8Q856"/>
<keyword evidence="3" id="KW-1185">Reference proteome</keyword>
<feature type="region of interest" description="Disordered" evidence="1">
    <location>
        <begin position="26"/>
        <end position="132"/>
    </location>
</feature>
<sequence>MNFTNINDPAGIKALLEQLRSSQAWQESITSTADQGVSRPEHPPSTSTTPQAASTPVQPSAPTSDISNASSSVADLLSQLKPSQWITPSRTPQPPAPYFTAPQTSLRSLHPESHSAPQPLETSTRQQSLNVGERTSTRELDLRMMSFQQTLPHLTELAENVDFVAAISRLREEQKGLEKQLWEERLTIHKKHENKIKIALTKAGLIGGGISQHEADMMNDAFRKDLQKFDAERVLFAWDGLLEKQQSSLEALGVPTMFPTDLRAHREKQQRVVQVLEGIVG</sequence>
<feature type="compositionally biased region" description="Polar residues" evidence="1">
    <location>
        <begin position="120"/>
        <end position="132"/>
    </location>
</feature>
<accession>A0A1J8Q856</accession>
<evidence type="ECO:0000256" key="1">
    <source>
        <dbReference type="SAM" id="MobiDB-lite"/>
    </source>
</evidence>
<dbReference type="EMBL" id="LVVM01005754">
    <property type="protein sequence ID" value="OJA09849.1"/>
    <property type="molecule type" value="Genomic_DNA"/>
</dbReference>
<organism evidence="2 3">
    <name type="scientific">Rhizopogon vesiculosus</name>
    <dbReference type="NCBI Taxonomy" id="180088"/>
    <lineage>
        <taxon>Eukaryota</taxon>
        <taxon>Fungi</taxon>
        <taxon>Dikarya</taxon>
        <taxon>Basidiomycota</taxon>
        <taxon>Agaricomycotina</taxon>
        <taxon>Agaricomycetes</taxon>
        <taxon>Agaricomycetidae</taxon>
        <taxon>Boletales</taxon>
        <taxon>Suillineae</taxon>
        <taxon>Rhizopogonaceae</taxon>
        <taxon>Rhizopogon</taxon>
    </lineage>
</organism>
<proteinExistence type="predicted"/>
<reference evidence="2 3" key="1">
    <citation type="submission" date="2016-03" db="EMBL/GenBank/DDBJ databases">
        <title>Comparative genomics of the ectomycorrhizal sister species Rhizopogon vinicolor and Rhizopogon vesiculosus (Basidiomycota: Boletales) reveals a divergence of the mating type B locus.</title>
        <authorList>
            <person name="Mujic A.B."/>
            <person name="Kuo A."/>
            <person name="Tritt A."/>
            <person name="Lipzen A."/>
            <person name="Chen C."/>
            <person name="Johnson J."/>
            <person name="Sharma A."/>
            <person name="Barry K."/>
            <person name="Grigoriev I.V."/>
            <person name="Spatafora J.W."/>
        </authorList>
    </citation>
    <scope>NUCLEOTIDE SEQUENCE [LARGE SCALE GENOMIC DNA]</scope>
    <source>
        <strain evidence="2 3">AM-OR11-056</strain>
    </source>
</reference>
<dbReference type="OrthoDB" id="21617at2759"/>
<comment type="caution">
    <text evidence="2">The sequence shown here is derived from an EMBL/GenBank/DDBJ whole genome shotgun (WGS) entry which is preliminary data.</text>
</comment>
<feature type="compositionally biased region" description="Polar residues" evidence="1">
    <location>
        <begin position="57"/>
        <end position="73"/>
    </location>
</feature>
<dbReference type="STRING" id="180088.A0A1J8Q856"/>
<feature type="compositionally biased region" description="Low complexity" evidence="1">
    <location>
        <begin position="44"/>
        <end position="56"/>
    </location>
</feature>
<evidence type="ECO:0000313" key="3">
    <source>
        <dbReference type="Proteomes" id="UP000183567"/>
    </source>
</evidence>
<feature type="compositionally biased region" description="Polar residues" evidence="1">
    <location>
        <begin position="80"/>
        <end position="90"/>
    </location>
</feature>
<gene>
    <name evidence="2" type="ORF">AZE42_07998</name>
</gene>
<name>A0A1J8Q856_9AGAM</name>